<comment type="caution">
    <text evidence="2">The sequence shown here is derived from an EMBL/GenBank/DDBJ whole genome shotgun (WGS) entry which is preliminary data.</text>
</comment>
<feature type="region of interest" description="Disordered" evidence="1">
    <location>
        <begin position="1"/>
        <end position="52"/>
    </location>
</feature>
<reference evidence="2 3" key="1">
    <citation type="submission" date="2019-03" db="EMBL/GenBank/DDBJ databases">
        <title>Genomic Encyclopedia of Type Strains, Phase IV (KMG-IV): sequencing the most valuable type-strain genomes for metagenomic binning, comparative biology and taxonomic classification.</title>
        <authorList>
            <person name="Goeker M."/>
        </authorList>
    </citation>
    <scope>NUCLEOTIDE SEQUENCE [LARGE SCALE GENOMIC DNA]</scope>
    <source>
        <strain evidence="2 3">DSM 16998</strain>
    </source>
</reference>
<gene>
    <name evidence="2" type="ORF">DES47_103131</name>
</gene>
<evidence type="ECO:0000313" key="3">
    <source>
        <dbReference type="Proteomes" id="UP000295361"/>
    </source>
</evidence>
<name>A0A4R6QLJ6_9BURK</name>
<dbReference type="RefSeq" id="WP_166651970.1">
    <property type="nucleotide sequence ID" value="NZ_SNXS01000003.1"/>
</dbReference>
<dbReference type="InParanoid" id="A0A4R6QLJ6"/>
<dbReference type="Proteomes" id="UP000295361">
    <property type="component" value="Unassembled WGS sequence"/>
</dbReference>
<organism evidence="2 3">
    <name type="scientific">Roseateles toxinivorans</name>
    <dbReference type="NCBI Taxonomy" id="270368"/>
    <lineage>
        <taxon>Bacteria</taxon>
        <taxon>Pseudomonadati</taxon>
        <taxon>Pseudomonadota</taxon>
        <taxon>Betaproteobacteria</taxon>
        <taxon>Burkholderiales</taxon>
        <taxon>Sphaerotilaceae</taxon>
        <taxon>Roseateles</taxon>
    </lineage>
</organism>
<feature type="compositionally biased region" description="Basic residues" evidence="1">
    <location>
        <begin position="1"/>
        <end position="10"/>
    </location>
</feature>
<keyword evidence="3" id="KW-1185">Reference proteome</keyword>
<feature type="compositionally biased region" description="Basic and acidic residues" evidence="1">
    <location>
        <begin position="38"/>
        <end position="52"/>
    </location>
</feature>
<dbReference type="EMBL" id="SNXS01000003">
    <property type="protein sequence ID" value="TDP71153.1"/>
    <property type="molecule type" value="Genomic_DNA"/>
</dbReference>
<proteinExistence type="predicted"/>
<protein>
    <submittedName>
        <fullName evidence="2">Uncharacterized protein</fullName>
    </submittedName>
</protein>
<evidence type="ECO:0000313" key="2">
    <source>
        <dbReference type="EMBL" id="TDP71153.1"/>
    </source>
</evidence>
<sequence length="52" mass="5930">MSSQTPHKRHSDTIETPEEDEPDTLPVEPDEGLVPDHIPADEEHDRMVDPEE</sequence>
<dbReference type="AlphaFoldDB" id="A0A4R6QLJ6"/>
<accession>A0A4R6QLJ6</accession>
<feature type="compositionally biased region" description="Acidic residues" evidence="1">
    <location>
        <begin position="15"/>
        <end position="33"/>
    </location>
</feature>
<evidence type="ECO:0000256" key="1">
    <source>
        <dbReference type="SAM" id="MobiDB-lite"/>
    </source>
</evidence>